<evidence type="ECO:0000313" key="11">
    <source>
        <dbReference type="Proteomes" id="UP000008983"/>
    </source>
</evidence>
<dbReference type="InterPro" id="IPR011009">
    <property type="entry name" value="Kinase-like_dom_sf"/>
</dbReference>
<dbReference type="PANTHER" id="PTHR24057">
    <property type="entry name" value="GLYCOGEN SYNTHASE KINASE-3 ALPHA"/>
    <property type="match status" value="1"/>
</dbReference>
<evidence type="ECO:0000256" key="5">
    <source>
        <dbReference type="ARBA" id="ARBA00022777"/>
    </source>
</evidence>
<dbReference type="Pfam" id="PF00069">
    <property type="entry name" value="Pkinase"/>
    <property type="match status" value="1"/>
</dbReference>
<sequence>MKQTQQQKNQQQKQDRQDSQQNISPSITFEKTIGNGTFGVVYLGILDDTNEKVAIKKVFQDKRYKNREYEIIKQLDHQHIIKLKHAYHTQGKNEDEVYLNLVMEYVPETLSNIIKYYRKNKQPFPPLLLKVFSYQMFRALAYLKGIEICHRDIKPQNILSDSSKYLLKICDFGSAKKLIKGEPNISYICSRYYRAPELIFGAEQYTTQIDVWSIGTVIAEMILCEPLFPGENAVDQLVEIIKILGTPTQEQILKMNPQHNQQKFPQIKPSSWSKIFAKQKLDPVLVDLINRLLVYIPTDRPTPLETLLHPYFNELRQEKFCQANPGLPDLFNFTKEEISTQPQLKNALIPDWYKNKQIYNLNDDFNQKVIFKGQNNNK</sequence>
<dbReference type="STRING" id="857967.G0QRT4"/>
<feature type="region of interest" description="Disordered" evidence="8">
    <location>
        <begin position="1"/>
        <end position="21"/>
    </location>
</feature>
<comment type="similarity">
    <text evidence="1">Belongs to the protein kinase superfamily. CMGC Ser/Thr protein kinase family. GSK-3 subfamily.</text>
</comment>
<name>G0QRT4_ICHMU</name>
<dbReference type="PROSITE" id="PS50011">
    <property type="entry name" value="PROTEIN_KINASE_DOM"/>
    <property type="match status" value="1"/>
</dbReference>
<dbReference type="OrthoDB" id="272141at2759"/>
<dbReference type="GO" id="GO:0005524">
    <property type="term" value="F:ATP binding"/>
    <property type="evidence" value="ECO:0007669"/>
    <property type="project" value="UniProtKB-UniRule"/>
</dbReference>
<dbReference type="InParanoid" id="G0QRT4"/>
<evidence type="ECO:0000256" key="7">
    <source>
        <dbReference type="PROSITE-ProRule" id="PRU10141"/>
    </source>
</evidence>
<dbReference type="FunCoup" id="G0QRT4">
    <property type="interactions" value="123"/>
</dbReference>
<dbReference type="Gene3D" id="1.10.510.10">
    <property type="entry name" value="Transferase(Phosphotransferase) domain 1"/>
    <property type="match status" value="1"/>
</dbReference>
<evidence type="ECO:0000256" key="8">
    <source>
        <dbReference type="SAM" id="MobiDB-lite"/>
    </source>
</evidence>
<evidence type="ECO:0000256" key="2">
    <source>
        <dbReference type="ARBA" id="ARBA00022527"/>
    </source>
</evidence>
<dbReference type="SUPFAM" id="SSF56112">
    <property type="entry name" value="Protein kinase-like (PK-like)"/>
    <property type="match status" value="1"/>
</dbReference>
<keyword evidence="3" id="KW-0808">Transferase</keyword>
<dbReference type="InterPro" id="IPR000719">
    <property type="entry name" value="Prot_kinase_dom"/>
</dbReference>
<keyword evidence="11" id="KW-1185">Reference proteome</keyword>
<keyword evidence="4 7" id="KW-0547">Nucleotide-binding</keyword>
<dbReference type="EMBL" id="GL983799">
    <property type="protein sequence ID" value="EGR32068.1"/>
    <property type="molecule type" value="Genomic_DNA"/>
</dbReference>
<protein>
    <recommendedName>
        <fullName evidence="9">Protein kinase domain-containing protein</fullName>
    </recommendedName>
</protein>
<dbReference type="eggNOG" id="KOG0658">
    <property type="taxonomic scope" value="Eukaryota"/>
</dbReference>
<dbReference type="GO" id="GO:0030154">
    <property type="term" value="P:cell differentiation"/>
    <property type="evidence" value="ECO:0007669"/>
    <property type="project" value="TreeGrafter"/>
</dbReference>
<dbReference type="InterPro" id="IPR017441">
    <property type="entry name" value="Protein_kinase_ATP_BS"/>
</dbReference>
<dbReference type="OMA" id="MKTTMPM"/>
<reference evidence="10 11" key="1">
    <citation type="submission" date="2011-07" db="EMBL/GenBank/DDBJ databases">
        <authorList>
            <person name="Coyne R."/>
            <person name="Brami D."/>
            <person name="Johnson J."/>
            <person name="Hostetler J."/>
            <person name="Hannick L."/>
            <person name="Clark T."/>
            <person name="Cassidy-Hanley D."/>
            <person name="Inman J."/>
        </authorList>
    </citation>
    <scope>NUCLEOTIDE SEQUENCE [LARGE SCALE GENOMIC DNA]</scope>
    <source>
        <strain evidence="10 11">G5</strain>
    </source>
</reference>
<dbReference type="GO" id="GO:0005737">
    <property type="term" value="C:cytoplasm"/>
    <property type="evidence" value="ECO:0007669"/>
    <property type="project" value="TreeGrafter"/>
</dbReference>
<dbReference type="FunFam" id="1.10.510.10:FF:000082">
    <property type="entry name" value="Shaggy-related protein kinase kappa"/>
    <property type="match status" value="1"/>
</dbReference>
<keyword evidence="5" id="KW-0418">Kinase</keyword>
<proteinExistence type="inferred from homology"/>
<dbReference type="GO" id="GO:0007165">
    <property type="term" value="P:signal transduction"/>
    <property type="evidence" value="ECO:0007669"/>
    <property type="project" value="TreeGrafter"/>
</dbReference>
<dbReference type="SMART" id="SM00220">
    <property type="entry name" value="S_TKc"/>
    <property type="match status" value="1"/>
</dbReference>
<accession>G0QRT4</accession>
<dbReference type="GeneID" id="14908220"/>
<keyword evidence="2" id="KW-0723">Serine/threonine-protein kinase</keyword>
<feature type="compositionally biased region" description="Low complexity" evidence="8">
    <location>
        <begin position="1"/>
        <end position="12"/>
    </location>
</feature>
<dbReference type="CDD" id="cd14137">
    <property type="entry name" value="STKc_GSK3"/>
    <property type="match status" value="1"/>
</dbReference>
<dbReference type="AlphaFoldDB" id="G0QRT4"/>
<keyword evidence="6 7" id="KW-0067">ATP-binding</keyword>
<gene>
    <name evidence="10" type="ORF">IMG5_097450</name>
</gene>
<dbReference type="PROSITE" id="PS00107">
    <property type="entry name" value="PROTEIN_KINASE_ATP"/>
    <property type="match status" value="1"/>
</dbReference>
<dbReference type="InterPro" id="IPR039192">
    <property type="entry name" value="STKc_GSK3"/>
</dbReference>
<dbReference type="PANTHER" id="PTHR24057:SF0">
    <property type="entry name" value="PROTEIN KINASE SHAGGY-RELATED"/>
    <property type="match status" value="1"/>
</dbReference>
<dbReference type="GO" id="GO:0005634">
    <property type="term" value="C:nucleus"/>
    <property type="evidence" value="ECO:0007669"/>
    <property type="project" value="TreeGrafter"/>
</dbReference>
<evidence type="ECO:0000256" key="1">
    <source>
        <dbReference type="ARBA" id="ARBA00005527"/>
    </source>
</evidence>
<dbReference type="GO" id="GO:0004674">
    <property type="term" value="F:protein serine/threonine kinase activity"/>
    <property type="evidence" value="ECO:0007669"/>
    <property type="project" value="UniProtKB-KW"/>
</dbReference>
<organism evidence="10 11">
    <name type="scientific">Ichthyophthirius multifiliis</name>
    <name type="common">White spot disease agent</name>
    <name type="synonym">Ich</name>
    <dbReference type="NCBI Taxonomy" id="5932"/>
    <lineage>
        <taxon>Eukaryota</taxon>
        <taxon>Sar</taxon>
        <taxon>Alveolata</taxon>
        <taxon>Ciliophora</taxon>
        <taxon>Intramacronucleata</taxon>
        <taxon>Oligohymenophorea</taxon>
        <taxon>Hymenostomatida</taxon>
        <taxon>Ophryoglenina</taxon>
        <taxon>Ichthyophthirius</taxon>
    </lineage>
</organism>
<feature type="domain" description="Protein kinase" evidence="9">
    <location>
        <begin position="27"/>
        <end position="312"/>
    </location>
</feature>
<evidence type="ECO:0000256" key="3">
    <source>
        <dbReference type="ARBA" id="ARBA00022679"/>
    </source>
</evidence>
<dbReference type="Proteomes" id="UP000008983">
    <property type="component" value="Unassembled WGS sequence"/>
</dbReference>
<dbReference type="RefSeq" id="XP_004035554.1">
    <property type="nucleotide sequence ID" value="XM_004035506.1"/>
</dbReference>
<evidence type="ECO:0000256" key="6">
    <source>
        <dbReference type="ARBA" id="ARBA00022840"/>
    </source>
</evidence>
<evidence type="ECO:0000313" key="10">
    <source>
        <dbReference type="EMBL" id="EGR32068.1"/>
    </source>
</evidence>
<evidence type="ECO:0000256" key="4">
    <source>
        <dbReference type="ARBA" id="ARBA00022741"/>
    </source>
</evidence>
<dbReference type="Gene3D" id="3.30.200.20">
    <property type="entry name" value="Phosphorylase Kinase, domain 1"/>
    <property type="match status" value="1"/>
</dbReference>
<feature type="binding site" evidence="7">
    <location>
        <position position="57"/>
    </location>
    <ligand>
        <name>ATP</name>
        <dbReference type="ChEBI" id="CHEBI:30616"/>
    </ligand>
</feature>
<evidence type="ECO:0000259" key="9">
    <source>
        <dbReference type="PROSITE" id="PS50011"/>
    </source>
</evidence>
<dbReference type="InterPro" id="IPR050591">
    <property type="entry name" value="GSK-3"/>
</dbReference>